<dbReference type="Gene3D" id="3.90.740.10">
    <property type="entry name" value="Valyl/Leucyl/Isoleucyl-tRNA synthetase, editing domain"/>
    <property type="match status" value="1"/>
</dbReference>
<dbReference type="InterPro" id="IPR002300">
    <property type="entry name" value="aa-tRNA-synth_Ia"/>
</dbReference>
<dbReference type="EC" id="6.1.1.9" evidence="12"/>
<dbReference type="GO" id="GO:0004832">
    <property type="term" value="F:valine-tRNA ligase activity"/>
    <property type="evidence" value="ECO:0007669"/>
    <property type="project" value="UniProtKB-UniRule"/>
</dbReference>
<evidence type="ECO:0000313" key="17">
    <source>
        <dbReference type="Proteomes" id="UP000317557"/>
    </source>
</evidence>
<keyword evidence="7 12" id="KW-0648">Protein biosynthesis</keyword>
<dbReference type="InterPro" id="IPR037118">
    <property type="entry name" value="Val-tRNA_synth_C_sf"/>
</dbReference>
<dbReference type="Gene3D" id="1.10.287.380">
    <property type="entry name" value="Valyl-tRNA synthetase, C-terminal domain"/>
    <property type="match status" value="1"/>
</dbReference>
<gene>
    <name evidence="12" type="primary">valS</name>
    <name evidence="16" type="ORF">SAMN06265219_107188</name>
</gene>
<dbReference type="EMBL" id="FXTP01000007">
    <property type="protein sequence ID" value="SMO67573.1"/>
    <property type="molecule type" value="Genomic_DNA"/>
</dbReference>
<evidence type="ECO:0000256" key="7">
    <source>
        <dbReference type="ARBA" id="ARBA00022917"/>
    </source>
</evidence>
<dbReference type="InterPro" id="IPR013155">
    <property type="entry name" value="M/V/L/I-tRNA-synth_anticd-bd"/>
</dbReference>
<dbReference type="Pfam" id="PF08264">
    <property type="entry name" value="Anticodon_1"/>
    <property type="match status" value="1"/>
</dbReference>
<dbReference type="InterPro" id="IPR010978">
    <property type="entry name" value="tRNA-bd_arm"/>
</dbReference>
<dbReference type="GO" id="GO:0002161">
    <property type="term" value="F:aminoacyl-tRNA deacylase activity"/>
    <property type="evidence" value="ECO:0007669"/>
    <property type="project" value="InterPro"/>
</dbReference>
<evidence type="ECO:0000256" key="1">
    <source>
        <dbReference type="ARBA" id="ARBA00004496"/>
    </source>
</evidence>
<evidence type="ECO:0000256" key="11">
    <source>
        <dbReference type="ARBA" id="ARBA00060830"/>
    </source>
</evidence>
<evidence type="ECO:0000256" key="4">
    <source>
        <dbReference type="ARBA" id="ARBA00022598"/>
    </source>
</evidence>
<feature type="domain" description="Methionyl/Valyl/Leucyl/Isoleucyl-tRNA synthetase anticodon-binding" evidence="14">
    <location>
        <begin position="620"/>
        <end position="768"/>
    </location>
</feature>
<evidence type="ECO:0000256" key="5">
    <source>
        <dbReference type="ARBA" id="ARBA00022741"/>
    </source>
</evidence>
<dbReference type="InterPro" id="IPR001412">
    <property type="entry name" value="aa-tRNA-synth_I_CS"/>
</dbReference>
<dbReference type="NCBIfam" id="NF004349">
    <property type="entry name" value="PRK05729.1"/>
    <property type="match status" value="1"/>
</dbReference>
<dbReference type="OrthoDB" id="9810365at2"/>
<evidence type="ECO:0000256" key="12">
    <source>
        <dbReference type="HAMAP-Rule" id="MF_02004"/>
    </source>
</evidence>
<protein>
    <recommendedName>
        <fullName evidence="12">Valine--tRNA ligase</fullName>
        <ecNumber evidence="12">6.1.1.9</ecNumber>
    </recommendedName>
    <alternativeName>
        <fullName evidence="12">Valyl-tRNA synthetase</fullName>
        <shortName evidence="12">ValRS</shortName>
    </alternativeName>
</protein>
<dbReference type="InterPro" id="IPR009008">
    <property type="entry name" value="Val/Leu/Ile-tRNA-synth_edit"/>
</dbReference>
<dbReference type="InterPro" id="IPR009080">
    <property type="entry name" value="tRNAsynth_Ia_anticodon-bd"/>
</dbReference>
<feature type="coiled-coil region" evidence="12">
    <location>
        <begin position="824"/>
        <end position="886"/>
    </location>
</feature>
<evidence type="ECO:0000259" key="14">
    <source>
        <dbReference type="Pfam" id="PF08264"/>
    </source>
</evidence>
<feature type="domain" description="Aminoacyl-tRNA synthetase class Ia" evidence="13">
    <location>
        <begin position="17"/>
        <end position="575"/>
    </location>
</feature>
<feature type="short sequence motif" description="'HIGH' region" evidence="12">
    <location>
        <begin position="45"/>
        <end position="55"/>
    </location>
</feature>
<dbReference type="Pfam" id="PF00133">
    <property type="entry name" value="tRNA-synt_1"/>
    <property type="match status" value="1"/>
</dbReference>
<dbReference type="InterPro" id="IPR019499">
    <property type="entry name" value="Val-tRNA_synth_tRNA-bd"/>
</dbReference>
<dbReference type="GO" id="GO:0005829">
    <property type="term" value="C:cytosol"/>
    <property type="evidence" value="ECO:0007669"/>
    <property type="project" value="TreeGrafter"/>
</dbReference>
<feature type="short sequence motif" description="'KMSKS' region" evidence="12">
    <location>
        <begin position="536"/>
        <end position="540"/>
    </location>
</feature>
<comment type="function">
    <text evidence="12">Catalyzes the attachment of valine to tRNA(Val). As ValRS can inadvertently accommodate and process structurally similar amino acids such as threonine, to avoid such errors, it has a 'posttransfer' editing activity that hydrolyzes mischarged Thr-tRNA(Val) in a tRNA-dependent manner.</text>
</comment>
<keyword evidence="3 12" id="KW-0963">Cytoplasm</keyword>
<evidence type="ECO:0000259" key="15">
    <source>
        <dbReference type="Pfam" id="PF10458"/>
    </source>
</evidence>
<dbReference type="FunFam" id="1.10.287.380:FF:000001">
    <property type="entry name" value="Valine--tRNA ligase"/>
    <property type="match status" value="1"/>
</dbReference>
<dbReference type="Proteomes" id="UP000317557">
    <property type="component" value="Unassembled WGS sequence"/>
</dbReference>
<dbReference type="FunFam" id="3.90.740.10:FF:000015">
    <property type="entry name" value="Valine--tRNA ligase"/>
    <property type="match status" value="1"/>
</dbReference>
<evidence type="ECO:0000256" key="9">
    <source>
        <dbReference type="ARBA" id="ARBA00023146"/>
    </source>
</evidence>
<dbReference type="PANTHER" id="PTHR11946">
    <property type="entry name" value="VALYL-TRNA SYNTHETASES"/>
    <property type="match status" value="1"/>
</dbReference>
<dbReference type="InterPro" id="IPR033705">
    <property type="entry name" value="Anticodon_Ia_Val"/>
</dbReference>
<dbReference type="InterPro" id="IPR014729">
    <property type="entry name" value="Rossmann-like_a/b/a_fold"/>
</dbReference>
<sequence>MSKEIPAQYDASQVEDKWYAHWMENNYFHSEPDDRESFTVVIPPPNVTGVLHMGHMLNNTIQDVLVRRARMQGYNACWVPGTDHASIATEAKVVKRLREKGIKKGDLSRDEFMEHAWEWTHEHGGIILEQLKKLGASCDWDRTAFTMDPEYSESVIDVFIDLYEKGKIYRGARMINWDPVAKTALSDEEVIHKEVNSKLYHVKYKIVGEDDYVTIATTRPETILGDTAVCVNPEDERYTHLKGKKVIVPLVNREVPIIQDEYVDMEFGTGCLKITPAHDENDYNIGQKHDLETINMLNEDGTVSEEGELYIGKDRFEVRKLIAKDLEEAGLLIEVEDYKNKVGFSERTDAVIEPRLSLQWWVSMKELAQPALENVMDDTVEFHPAKFKNTYRHWMENVRDWCISRQLWWGHRIPAWYNEDGDFVVAKNEAEAEEKFKIKNLKFENLKQDEDVLDTWFSSWLWPISVFDPKYIGEYDERDPNSELDYYYPTKDLVTAPEIMFFWVARMIISGYEFMGEKPFDNVYYTGIVRDKKGRKMSKSLGNSPDPIELIGKYGADGIRMGMLFATPAGNDLPFDEKLCEQGRNFSNKVWNAFRFLTMNMEEGVDYEPTLTINEDDISDRWMAARIQETIAGVNEDFDNYKLNDALKKVYSLIWDDFCDWYIELAKPAEYGQNIPKEKLNTALGFFEQLMKLLHPFMPFISEEIWQHIQERSTDEALLVSEWPKVDDAKLDEDDLKLFDTLQSMVSSLRNIRAEVNVSPKEELDVFIQTNNQDTADAILANRIVIEKLESIKSLQVGPDVQKPEVYSSAIVDGNELYVPLEGLVDFEKEREKIQKEISRLEGFLKGINGKLSNDGFVNNAPEAVVEREKKKQSDTEEKIAKLQEQLKDFEG</sequence>
<dbReference type="GO" id="GO:0005524">
    <property type="term" value="F:ATP binding"/>
    <property type="evidence" value="ECO:0007669"/>
    <property type="project" value="UniProtKB-UniRule"/>
</dbReference>
<organism evidence="16 17">
    <name type="scientific">Gracilimonas mengyeensis</name>
    <dbReference type="NCBI Taxonomy" id="1302730"/>
    <lineage>
        <taxon>Bacteria</taxon>
        <taxon>Pseudomonadati</taxon>
        <taxon>Balneolota</taxon>
        <taxon>Balneolia</taxon>
        <taxon>Balneolales</taxon>
        <taxon>Balneolaceae</taxon>
        <taxon>Gracilimonas</taxon>
    </lineage>
</organism>
<dbReference type="CDD" id="cd07962">
    <property type="entry name" value="Anticodon_Ia_Val"/>
    <property type="match status" value="1"/>
</dbReference>
<dbReference type="GO" id="GO:0006438">
    <property type="term" value="P:valyl-tRNA aminoacylation"/>
    <property type="evidence" value="ECO:0007669"/>
    <property type="project" value="UniProtKB-UniRule"/>
</dbReference>
<dbReference type="AlphaFoldDB" id="A0A521D795"/>
<reference evidence="16 17" key="1">
    <citation type="submission" date="2017-05" db="EMBL/GenBank/DDBJ databases">
        <authorList>
            <person name="Varghese N."/>
            <person name="Submissions S."/>
        </authorList>
    </citation>
    <scope>NUCLEOTIDE SEQUENCE [LARGE SCALE GENOMIC DNA]</scope>
    <source>
        <strain evidence="16 17">DSM 21985</strain>
    </source>
</reference>
<name>A0A521D795_9BACT</name>
<evidence type="ECO:0000256" key="2">
    <source>
        <dbReference type="ARBA" id="ARBA00011245"/>
    </source>
</evidence>
<evidence type="ECO:0000313" key="16">
    <source>
        <dbReference type="EMBL" id="SMO67573.1"/>
    </source>
</evidence>
<dbReference type="SUPFAM" id="SSF50677">
    <property type="entry name" value="ValRS/IleRS/LeuRS editing domain"/>
    <property type="match status" value="1"/>
</dbReference>
<dbReference type="SUPFAM" id="SSF52374">
    <property type="entry name" value="Nucleotidylyl transferase"/>
    <property type="match status" value="1"/>
</dbReference>
<keyword evidence="4 12" id="KW-0436">Ligase</keyword>
<dbReference type="NCBIfam" id="TIGR00422">
    <property type="entry name" value="valS"/>
    <property type="match status" value="1"/>
</dbReference>
<dbReference type="Gene3D" id="1.10.730.10">
    <property type="entry name" value="Isoleucyl-tRNA Synthetase, Domain 1"/>
    <property type="match status" value="1"/>
</dbReference>
<dbReference type="PRINTS" id="PR00986">
    <property type="entry name" value="TRNASYNTHVAL"/>
</dbReference>
<dbReference type="RefSeq" id="WP_142454424.1">
    <property type="nucleotide sequence ID" value="NZ_FXTP01000007.1"/>
</dbReference>
<dbReference type="SUPFAM" id="SSF46589">
    <property type="entry name" value="tRNA-binding arm"/>
    <property type="match status" value="1"/>
</dbReference>
<keyword evidence="8 12" id="KW-0175">Coiled coil</keyword>
<comment type="domain">
    <text evidence="12">The C-terminal coiled-coil domain is crucial for aminoacylation activity.</text>
</comment>
<comment type="similarity">
    <text evidence="11 12">Belongs to the class-I aminoacyl-tRNA synthetase family. ValS type 1 subfamily.</text>
</comment>
<feature type="domain" description="Valyl-tRNA synthetase tRNA-binding arm" evidence="15">
    <location>
        <begin position="826"/>
        <end position="889"/>
    </location>
</feature>
<proteinExistence type="inferred from homology"/>
<keyword evidence="17" id="KW-1185">Reference proteome</keyword>
<evidence type="ECO:0000256" key="10">
    <source>
        <dbReference type="ARBA" id="ARBA00047552"/>
    </source>
</evidence>
<dbReference type="PANTHER" id="PTHR11946:SF109">
    <property type="entry name" value="VALINE--TRNA LIGASE"/>
    <property type="match status" value="1"/>
</dbReference>
<comment type="subcellular location">
    <subcellularLocation>
        <location evidence="1 12">Cytoplasm</location>
    </subcellularLocation>
</comment>
<evidence type="ECO:0000256" key="8">
    <source>
        <dbReference type="ARBA" id="ARBA00023054"/>
    </source>
</evidence>
<evidence type="ECO:0000256" key="3">
    <source>
        <dbReference type="ARBA" id="ARBA00022490"/>
    </source>
</evidence>
<dbReference type="HAMAP" id="MF_02004">
    <property type="entry name" value="Val_tRNA_synth_type1"/>
    <property type="match status" value="1"/>
</dbReference>
<dbReference type="PROSITE" id="PS00178">
    <property type="entry name" value="AA_TRNA_LIGASE_I"/>
    <property type="match status" value="1"/>
</dbReference>
<dbReference type="Pfam" id="PF10458">
    <property type="entry name" value="Val_tRNA-synt_C"/>
    <property type="match status" value="1"/>
</dbReference>
<keyword evidence="9 12" id="KW-0030">Aminoacyl-tRNA synthetase</keyword>
<dbReference type="SUPFAM" id="SSF47323">
    <property type="entry name" value="Anticodon-binding domain of a subclass of class I aminoacyl-tRNA synthetases"/>
    <property type="match status" value="1"/>
</dbReference>
<comment type="catalytic activity">
    <reaction evidence="10 12">
        <text>tRNA(Val) + L-valine + ATP = L-valyl-tRNA(Val) + AMP + diphosphate</text>
        <dbReference type="Rhea" id="RHEA:10704"/>
        <dbReference type="Rhea" id="RHEA-COMP:9672"/>
        <dbReference type="Rhea" id="RHEA-COMP:9708"/>
        <dbReference type="ChEBI" id="CHEBI:30616"/>
        <dbReference type="ChEBI" id="CHEBI:33019"/>
        <dbReference type="ChEBI" id="CHEBI:57762"/>
        <dbReference type="ChEBI" id="CHEBI:78442"/>
        <dbReference type="ChEBI" id="CHEBI:78537"/>
        <dbReference type="ChEBI" id="CHEBI:456215"/>
        <dbReference type="EC" id="6.1.1.9"/>
    </reaction>
</comment>
<dbReference type="InterPro" id="IPR002303">
    <property type="entry name" value="Valyl-tRNA_ligase"/>
</dbReference>
<keyword evidence="5 12" id="KW-0547">Nucleotide-binding</keyword>
<evidence type="ECO:0000256" key="6">
    <source>
        <dbReference type="ARBA" id="ARBA00022840"/>
    </source>
</evidence>
<comment type="domain">
    <text evidence="12">ValRS has two distinct active sites: one for aminoacylation and one for editing. The misactivated threonine is translocated from the active site to the editing site.</text>
</comment>
<dbReference type="Gene3D" id="3.40.50.620">
    <property type="entry name" value="HUPs"/>
    <property type="match status" value="2"/>
</dbReference>
<dbReference type="FunFam" id="3.40.50.620:FF:000032">
    <property type="entry name" value="Valine--tRNA ligase"/>
    <property type="match status" value="1"/>
</dbReference>
<feature type="binding site" evidence="12">
    <location>
        <position position="539"/>
    </location>
    <ligand>
        <name>ATP</name>
        <dbReference type="ChEBI" id="CHEBI:30616"/>
    </ligand>
</feature>
<accession>A0A521D795</accession>
<dbReference type="CDD" id="cd00817">
    <property type="entry name" value="ValRS_core"/>
    <property type="match status" value="1"/>
</dbReference>
<comment type="subunit">
    <text evidence="2 12">Monomer.</text>
</comment>
<evidence type="ECO:0000259" key="13">
    <source>
        <dbReference type="Pfam" id="PF00133"/>
    </source>
</evidence>
<keyword evidence="6 12" id="KW-0067">ATP-binding</keyword>